<evidence type="ECO:0000256" key="10">
    <source>
        <dbReference type="ARBA" id="ARBA00049714"/>
    </source>
</evidence>
<proteinExistence type="predicted"/>
<dbReference type="InterPro" id="IPR012135">
    <property type="entry name" value="Dihydroorotate_DH_1_2"/>
</dbReference>
<evidence type="ECO:0000256" key="11">
    <source>
        <dbReference type="ARBA" id="ARBA00049728"/>
    </source>
</evidence>
<evidence type="ECO:0000256" key="2">
    <source>
        <dbReference type="ARBA" id="ARBA00004725"/>
    </source>
</evidence>
<comment type="pathway">
    <text evidence="2">Pyrimidine metabolism; UMP biosynthesis via de novo pathway.</text>
</comment>
<dbReference type="GO" id="GO:0044205">
    <property type="term" value="P:'de novo' UMP biosynthetic process"/>
    <property type="evidence" value="ECO:0007669"/>
    <property type="project" value="UniProtKB-UniPathway"/>
</dbReference>
<evidence type="ECO:0000256" key="1">
    <source>
        <dbReference type="ARBA" id="ARBA00001917"/>
    </source>
</evidence>
<comment type="function">
    <text evidence="9">Involved in pyrimidine base degradation. Catalyzes physiologically the reduction of uracil to 5,6-dihydrouracil (DHU) by using NADH as a specific cosubstrate. It also catalyzes the reverse reaction and the reduction of thymine to 5,6-dihydrothymine (DHT).</text>
</comment>
<dbReference type="SUPFAM" id="SSF51395">
    <property type="entry name" value="FMN-linked oxidoreductases"/>
    <property type="match status" value="1"/>
</dbReference>
<keyword evidence="3" id="KW-0285">Flavoprotein</keyword>
<evidence type="ECO:0000256" key="4">
    <source>
        <dbReference type="ARBA" id="ARBA00022643"/>
    </source>
</evidence>
<evidence type="ECO:0000256" key="6">
    <source>
        <dbReference type="ARBA" id="ARBA00023002"/>
    </source>
</evidence>
<comment type="catalytic activity">
    <reaction evidence="7">
        <text>5,6-dihydrothymine + NAD(+) = thymine + NADH + H(+)</text>
        <dbReference type="Rhea" id="RHEA:28791"/>
        <dbReference type="ChEBI" id="CHEBI:15378"/>
        <dbReference type="ChEBI" id="CHEBI:17821"/>
        <dbReference type="ChEBI" id="CHEBI:27468"/>
        <dbReference type="ChEBI" id="CHEBI:57540"/>
        <dbReference type="ChEBI" id="CHEBI:57945"/>
        <dbReference type="EC" id="1.3.1.1"/>
    </reaction>
</comment>
<evidence type="ECO:0000313" key="14">
    <source>
        <dbReference type="Proteomes" id="UP000007039"/>
    </source>
</evidence>
<evidence type="ECO:0000256" key="7">
    <source>
        <dbReference type="ARBA" id="ARBA00047685"/>
    </source>
</evidence>
<comment type="catalytic activity">
    <reaction evidence="8">
        <text>5,6-dihydrouracil + NAD(+) = uracil + NADH + H(+)</text>
        <dbReference type="Rhea" id="RHEA:20189"/>
        <dbReference type="ChEBI" id="CHEBI:15378"/>
        <dbReference type="ChEBI" id="CHEBI:15901"/>
        <dbReference type="ChEBI" id="CHEBI:17568"/>
        <dbReference type="ChEBI" id="CHEBI:57540"/>
        <dbReference type="ChEBI" id="CHEBI:57945"/>
        <dbReference type="EC" id="1.3.1.1"/>
    </reaction>
</comment>
<dbReference type="PANTHER" id="PTHR43073">
    <property type="entry name" value="DIHYDROPYRIMIDINE DEHYDROGENASE [NADP(+)]"/>
    <property type="match status" value="1"/>
</dbReference>
<dbReference type="EC" id="1.3.1.1" evidence="11"/>
<evidence type="ECO:0000256" key="3">
    <source>
        <dbReference type="ARBA" id="ARBA00022630"/>
    </source>
</evidence>
<evidence type="ECO:0000256" key="9">
    <source>
        <dbReference type="ARBA" id="ARBA00049578"/>
    </source>
</evidence>
<keyword evidence="5" id="KW-0665">Pyrimidine biosynthesis</keyword>
<keyword evidence="14" id="KW-1185">Reference proteome</keyword>
<dbReference type="KEGG" id="cni:Calni_0761"/>
<sequence>MADLKVDYMGLKLKNPLIVGSSTMTKNISGLLKAEESGAGAVVLKSLFEEELSEDVALSDDYHPEAFEYFLNDTSKLYGSTKYLDFIREAKDKLFIPVIASVNCLGGKWWVDYARQIEDAGADALELNIAYIPFSVKEDPREIEKKYVDIVYSVRNAIKIPLAVKIGYYFTSVPLMVKNLKDAGANGITMFNKFFRMSIDVENMKFHGLEVYSCIEETYQVLRYVAVCSNQVNIDISASTGIHNANIALQHLMAGAKTFQIVSAIYKKGYGVIPEIVNDINNYLDRKNFKSINDIIGIAAKFDGGFKAFERIQYMKSAGDRY</sequence>
<dbReference type="Gene3D" id="3.20.20.70">
    <property type="entry name" value="Aldolase class I"/>
    <property type="match status" value="1"/>
</dbReference>
<accession>E4TGJ1</accession>
<dbReference type="Proteomes" id="UP000007039">
    <property type="component" value="Chromosome"/>
</dbReference>
<dbReference type="PANTHER" id="PTHR43073:SF2">
    <property type="entry name" value="DIHYDROPYRIMIDINE DEHYDROGENASE [NADP(+)]"/>
    <property type="match status" value="1"/>
</dbReference>
<keyword evidence="6" id="KW-0560">Oxidoreductase</keyword>
<dbReference type="InterPro" id="IPR013785">
    <property type="entry name" value="Aldolase_TIM"/>
</dbReference>
<reference key="1">
    <citation type="submission" date="2010-11" db="EMBL/GenBank/DDBJ databases">
        <title>The complete genome of chromosome of Calditerrivibrio nitroreducens DSM 19672.</title>
        <authorList>
            <consortium name="US DOE Joint Genome Institute (JGI-PGF)"/>
            <person name="Lucas S."/>
            <person name="Copeland A."/>
            <person name="Lapidus A."/>
            <person name="Bruce D."/>
            <person name="Goodwin L."/>
            <person name="Pitluck S."/>
            <person name="Kyrpides N."/>
            <person name="Mavromatis K."/>
            <person name="Ivanova N."/>
            <person name="Mikhailova N."/>
            <person name="Zeytun A."/>
            <person name="Brettin T."/>
            <person name="Detter J.C."/>
            <person name="Tapia R."/>
            <person name="Han C."/>
            <person name="Land M."/>
            <person name="Hauser L."/>
            <person name="Markowitz V."/>
            <person name="Cheng J.-F."/>
            <person name="Hugenholtz P."/>
            <person name="Woyke T."/>
            <person name="Wu D."/>
            <person name="Spring S."/>
            <person name="Schroeder M."/>
            <person name="Brambilla E."/>
            <person name="Klenk H.-P."/>
            <person name="Eisen J.A."/>
        </authorList>
    </citation>
    <scope>NUCLEOTIDE SEQUENCE [LARGE SCALE GENOMIC DNA]</scope>
    <source>
        <strain>DSM 19672</strain>
    </source>
</reference>
<comment type="subunit">
    <text evidence="10">Heterotetramer of 2 PreA and 2 PreT subunits.</text>
</comment>
<dbReference type="GO" id="GO:0002058">
    <property type="term" value="F:uracil binding"/>
    <property type="evidence" value="ECO:0007669"/>
    <property type="project" value="TreeGrafter"/>
</dbReference>
<keyword evidence="4" id="KW-0288">FMN</keyword>
<dbReference type="GO" id="GO:0005737">
    <property type="term" value="C:cytoplasm"/>
    <property type="evidence" value="ECO:0007669"/>
    <property type="project" value="InterPro"/>
</dbReference>
<feature type="domain" description="Dihydroorotate dehydrogenase catalytic" evidence="12">
    <location>
        <begin position="4"/>
        <end position="284"/>
    </location>
</feature>
<dbReference type="STRING" id="768670.Calni_0761"/>
<dbReference type="HOGENOM" id="CLU_042042_4_0_0"/>
<organism evidence="13 14">
    <name type="scientific">Calditerrivibrio nitroreducens (strain DSM 19672 / NBRC 101217 / Yu37-1)</name>
    <dbReference type="NCBI Taxonomy" id="768670"/>
    <lineage>
        <taxon>Bacteria</taxon>
        <taxon>Pseudomonadati</taxon>
        <taxon>Deferribacterota</taxon>
        <taxon>Deferribacteres</taxon>
        <taxon>Deferribacterales</taxon>
        <taxon>Calditerrivibrionaceae</taxon>
    </lineage>
</organism>
<dbReference type="PIRSF" id="PIRSF000164">
    <property type="entry name" value="DHO_oxidase"/>
    <property type="match status" value="1"/>
</dbReference>
<dbReference type="GO" id="GO:0006212">
    <property type="term" value="P:uracil catabolic process"/>
    <property type="evidence" value="ECO:0007669"/>
    <property type="project" value="TreeGrafter"/>
</dbReference>
<dbReference type="GO" id="GO:0004152">
    <property type="term" value="F:dihydroorotate dehydrogenase activity"/>
    <property type="evidence" value="ECO:0007669"/>
    <property type="project" value="InterPro"/>
</dbReference>
<evidence type="ECO:0000313" key="13">
    <source>
        <dbReference type="EMBL" id="ADR18672.1"/>
    </source>
</evidence>
<gene>
    <name evidence="13" type="ordered locus">Calni_0761</name>
</gene>
<name>E4TGJ1_CALNY</name>
<dbReference type="Pfam" id="PF01180">
    <property type="entry name" value="DHO_dh"/>
    <property type="match status" value="1"/>
</dbReference>
<dbReference type="InterPro" id="IPR005720">
    <property type="entry name" value="Dihydroorotate_DH_cat"/>
</dbReference>
<reference evidence="13 14" key="2">
    <citation type="journal article" date="2011" name="Stand. Genomic Sci.">
        <title>Complete genome sequence of Calditerrivibrio nitroreducens type strain (Yu37-1).</title>
        <authorList>
            <person name="Pitluck S."/>
            <person name="Sikorski J."/>
            <person name="Zeytun A."/>
            <person name="Lapidus A."/>
            <person name="Nolan M."/>
            <person name="Lucas S."/>
            <person name="Hammon N."/>
            <person name="Deshpande S."/>
            <person name="Cheng J.F."/>
            <person name="Tapia R."/>
            <person name="Han C."/>
            <person name="Goodwin L."/>
            <person name="Liolios K."/>
            <person name="Pagani I."/>
            <person name="Ivanova N."/>
            <person name="Mavromatis K."/>
            <person name="Pati A."/>
            <person name="Chen A."/>
            <person name="Palaniappan K."/>
            <person name="Hauser L."/>
            <person name="Chang Y.J."/>
            <person name="Jeffries C.D."/>
            <person name="Detter J.C."/>
            <person name="Brambilla E."/>
            <person name="Djao O.D."/>
            <person name="Rohde M."/>
            <person name="Spring S."/>
            <person name="Goker M."/>
            <person name="Woyke T."/>
            <person name="Bristow J."/>
            <person name="Eisen J.A."/>
            <person name="Markowitz V."/>
            <person name="Hugenholtz P."/>
            <person name="Kyrpides N.C."/>
            <person name="Klenk H.P."/>
            <person name="Land M."/>
        </authorList>
    </citation>
    <scope>NUCLEOTIDE SEQUENCE [LARGE SCALE GENOMIC DNA]</scope>
    <source>
        <strain evidence="14">DSM 19672 / NBRC 101217 / Yu37-1</strain>
    </source>
</reference>
<dbReference type="GO" id="GO:0006210">
    <property type="term" value="P:thymine catabolic process"/>
    <property type="evidence" value="ECO:0007669"/>
    <property type="project" value="TreeGrafter"/>
</dbReference>
<dbReference type="GO" id="GO:0050661">
    <property type="term" value="F:NADP binding"/>
    <property type="evidence" value="ECO:0007669"/>
    <property type="project" value="TreeGrafter"/>
</dbReference>
<protein>
    <recommendedName>
        <fullName evidence="11">dihydrouracil dehydrogenase (NAD(+))</fullName>
        <ecNumber evidence="11">1.3.1.1</ecNumber>
    </recommendedName>
</protein>
<dbReference type="UniPathway" id="UPA00070"/>
<dbReference type="eggNOG" id="COG0167">
    <property type="taxonomic scope" value="Bacteria"/>
</dbReference>
<dbReference type="AlphaFoldDB" id="E4TGJ1"/>
<comment type="cofactor">
    <cofactor evidence="1">
        <name>FMN</name>
        <dbReference type="ChEBI" id="CHEBI:58210"/>
    </cofactor>
</comment>
<evidence type="ECO:0000259" key="12">
    <source>
        <dbReference type="Pfam" id="PF01180"/>
    </source>
</evidence>
<dbReference type="RefSeq" id="WP_013450885.1">
    <property type="nucleotide sequence ID" value="NC_014758.1"/>
</dbReference>
<dbReference type="EMBL" id="CP002347">
    <property type="protein sequence ID" value="ADR18672.1"/>
    <property type="molecule type" value="Genomic_DNA"/>
</dbReference>
<dbReference type="OrthoDB" id="9794954at2"/>
<evidence type="ECO:0000256" key="8">
    <source>
        <dbReference type="ARBA" id="ARBA00048792"/>
    </source>
</evidence>
<dbReference type="NCBIfam" id="NF005741">
    <property type="entry name" value="PRK07565.1"/>
    <property type="match status" value="1"/>
</dbReference>
<dbReference type="GO" id="GO:0004159">
    <property type="term" value="F:dihydropyrimidine dehydrogenase (NAD+) activity"/>
    <property type="evidence" value="ECO:0007669"/>
    <property type="project" value="UniProtKB-EC"/>
</dbReference>
<evidence type="ECO:0000256" key="5">
    <source>
        <dbReference type="ARBA" id="ARBA00022975"/>
    </source>
</evidence>